<accession>A0A8H5GB83</accession>
<evidence type="ECO:0000259" key="1">
    <source>
        <dbReference type="Pfam" id="PF01073"/>
    </source>
</evidence>
<name>A0A8H5GB83_9AGAR</name>
<dbReference type="Pfam" id="PF01073">
    <property type="entry name" value="3Beta_HSD"/>
    <property type="match status" value="1"/>
</dbReference>
<reference evidence="2 3" key="1">
    <citation type="journal article" date="2020" name="ISME J.">
        <title>Uncovering the hidden diversity of litter-decomposition mechanisms in mushroom-forming fungi.</title>
        <authorList>
            <person name="Floudas D."/>
            <person name="Bentzer J."/>
            <person name="Ahren D."/>
            <person name="Johansson T."/>
            <person name="Persson P."/>
            <person name="Tunlid A."/>
        </authorList>
    </citation>
    <scope>NUCLEOTIDE SEQUENCE [LARGE SCALE GENOMIC DNA]</scope>
    <source>
        <strain evidence="2 3">CBS 406.79</strain>
    </source>
</reference>
<organism evidence="2 3">
    <name type="scientific">Collybiopsis confluens</name>
    <dbReference type="NCBI Taxonomy" id="2823264"/>
    <lineage>
        <taxon>Eukaryota</taxon>
        <taxon>Fungi</taxon>
        <taxon>Dikarya</taxon>
        <taxon>Basidiomycota</taxon>
        <taxon>Agaricomycotina</taxon>
        <taxon>Agaricomycetes</taxon>
        <taxon>Agaricomycetidae</taxon>
        <taxon>Agaricales</taxon>
        <taxon>Marasmiineae</taxon>
        <taxon>Omphalotaceae</taxon>
        <taxon>Collybiopsis</taxon>
    </lineage>
</organism>
<dbReference type="GO" id="GO:0006694">
    <property type="term" value="P:steroid biosynthetic process"/>
    <property type="evidence" value="ECO:0007669"/>
    <property type="project" value="InterPro"/>
</dbReference>
<proteinExistence type="predicted"/>
<protein>
    <recommendedName>
        <fullName evidence="1">3-beta hydroxysteroid dehydrogenase/isomerase domain-containing protein</fullName>
    </recommendedName>
</protein>
<dbReference type="OrthoDB" id="10058185at2759"/>
<evidence type="ECO:0000313" key="3">
    <source>
        <dbReference type="Proteomes" id="UP000518752"/>
    </source>
</evidence>
<dbReference type="AlphaFoldDB" id="A0A8H5GB83"/>
<dbReference type="Gene3D" id="3.40.50.720">
    <property type="entry name" value="NAD(P)-binding Rossmann-like Domain"/>
    <property type="match status" value="1"/>
</dbReference>
<dbReference type="EMBL" id="JAACJN010000203">
    <property type="protein sequence ID" value="KAF5361570.1"/>
    <property type="molecule type" value="Genomic_DNA"/>
</dbReference>
<keyword evidence="3" id="KW-1185">Reference proteome</keyword>
<dbReference type="GO" id="GO:0016616">
    <property type="term" value="F:oxidoreductase activity, acting on the CH-OH group of donors, NAD or NADP as acceptor"/>
    <property type="evidence" value="ECO:0007669"/>
    <property type="project" value="InterPro"/>
</dbReference>
<comment type="caution">
    <text evidence="2">The sequence shown here is derived from an EMBL/GenBank/DDBJ whole genome shotgun (WGS) entry which is preliminary data.</text>
</comment>
<feature type="domain" description="3-beta hydroxysteroid dehydrogenase/isomerase" evidence="1">
    <location>
        <begin position="54"/>
        <end position="149"/>
    </location>
</feature>
<sequence length="151" mass="16529">MRAISSADSVGEDLFGEERGTRAWTKVLFGDRGCGLVLELVAVLNPTTQFFVFDDTQRHDNVSFYYGDIREKVQVLDALKKSNATCIVHAKSPIPIRNQGNPGIFHQVNVDGTQNVIEAAIEAGVHKLVYHSSSGVVFGGHDIWDADESPT</sequence>
<dbReference type="InterPro" id="IPR002225">
    <property type="entry name" value="3Beta_OHSteriod_DH/Estase"/>
</dbReference>
<evidence type="ECO:0000313" key="2">
    <source>
        <dbReference type="EMBL" id="KAF5361570.1"/>
    </source>
</evidence>
<dbReference type="Proteomes" id="UP000518752">
    <property type="component" value="Unassembled WGS sequence"/>
</dbReference>
<dbReference type="InterPro" id="IPR036291">
    <property type="entry name" value="NAD(P)-bd_dom_sf"/>
</dbReference>
<gene>
    <name evidence="2" type="ORF">D9757_011547</name>
</gene>
<dbReference type="SUPFAM" id="SSF51735">
    <property type="entry name" value="NAD(P)-binding Rossmann-fold domains"/>
    <property type="match status" value="1"/>
</dbReference>